<feature type="region of interest" description="Disordered" evidence="1">
    <location>
        <begin position="231"/>
        <end position="323"/>
    </location>
</feature>
<protein>
    <recommendedName>
        <fullName evidence="5">Lytic polysaccharide monooxygenase</fullName>
    </recommendedName>
</protein>
<dbReference type="Proteomes" id="UP000799324">
    <property type="component" value="Unassembled WGS sequence"/>
</dbReference>
<organism evidence="3 4">
    <name type="scientific">Lophiostoma macrostomum CBS 122681</name>
    <dbReference type="NCBI Taxonomy" id="1314788"/>
    <lineage>
        <taxon>Eukaryota</taxon>
        <taxon>Fungi</taxon>
        <taxon>Dikarya</taxon>
        <taxon>Ascomycota</taxon>
        <taxon>Pezizomycotina</taxon>
        <taxon>Dothideomycetes</taxon>
        <taxon>Pleosporomycetidae</taxon>
        <taxon>Pleosporales</taxon>
        <taxon>Lophiostomataceae</taxon>
        <taxon>Lophiostoma</taxon>
    </lineage>
</organism>
<sequence length="390" mass="40766">MAFRSLPVGLLALMLQICGSQGLAFRDACSNNCSVAADAPVSYTWAPYSIKETITAATLVVVVNTIYNTTSTSLKLANLPSGYTTPNVNAEGTHIETISYTRSGKLQTTVIAFPTEFVALADGYSWNGTLATSIPGHNANGSCVTQIGSMMSLPFPSYPQPPVTTTATHPDLGPDPEGIYWKPTTEPGVPSDYSKYYTDIGAWQTCSFLQAPLPMEVPFTAKFMTATMTQYDGSKSSEAPQPASTPDSPAASATPDPEPQHTDQPEPEHTDNGGDQPSKTDDAPQVTNQPASQGPVFVTISDSHDNDPEPSNSQNNGAPAETVVTHDGSAVTVAPGQTFVMTQGGSAVTVAPDTKTQNDAPAETVVTHDGSAVTVAPGETFVMTQDGTAP</sequence>
<evidence type="ECO:0000256" key="1">
    <source>
        <dbReference type="SAM" id="MobiDB-lite"/>
    </source>
</evidence>
<proteinExistence type="predicted"/>
<evidence type="ECO:0000313" key="3">
    <source>
        <dbReference type="EMBL" id="KAF2659789.1"/>
    </source>
</evidence>
<reference evidence="3" key="1">
    <citation type="journal article" date="2020" name="Stud. Mycol.">
        <title>101 Dothideomycetes genomes: a test case for predicting lifestyles and emergence of pathogens.</title>
        <authorList>
            <person name="Haridas S."/>
            <person name="Albert R."/>
            <person name="Binder M."/>
            <person name="Bloem J."/>
            <person name="Labutti K."/>
            <person name="Salamov A."/>
            <person name="Andreopoulos B."/>
            <person name="Baker S."/>
            <person name="Barry K."/>
            <person name="Bills G."/>
            <person name="Bluhm B."/>
            <person name="Cannon C."/>
            <person name="Castanera R."/>
            <person name="Culley D."/>
            <person name="Daum C."/>
            <person name="Ezra D."/>
            <person name="Gonzalez J."/>
            <person name="Henrissat B."/>
            <person name="Kuo A."/>
            <person name="Liang C."/>
            <person name="Lipzen A."/>
            <person name="Lutzoni F."/>
            <person name="Magnuson J."/>
            <person name="Mondo S."/>
            <person name="Nolan M."/>
            <person name="Ohm R."/>
            <person name="Pangilinan J."/>
            <person name="Park H.-J."/>
            <person name="Ramirez L."/>
            <person name="Alfaro M."/>
            <person name="Sun H."/>
            <person name="Tritt A."/>
            <person name="Yoshinaga Y."/>
            <person name="Zwiers L.-H."/>
            <person name="Turgeon B."/>
            <person name="Goodwin S."/>
            <person name="Spatafora J."/>
            <person name="Crous P."/>
            <person name="Grigoriev I."/>
        </authorList>
    </citation>
    <scope>NUCLEOTIDE SEQUENCE</scope>
    <source>
        <strain evidence="3">CBS 122681</strain>
    </source>
</reference>
<name>A0A6A6TID5_9PLEO</name>
<accession>A0A6A6TID5</accession>
<evidence type="ECO:0000256" key="2">
    <source>
        <dbReference type="SAM" id="SignalP"/>
    </source>
</evidence>
<dbReference type="AlphaFoldDB" id="A0A6A6TID5"/>
<feature type="signal peptide" evidence="2">
    <location>
        <begin position="1"/>
        <end position="22"/>
    </location>
</feature>
<keyword evidence="4" id="KW-1185">Reference proteome</keyword>
<evidence type="ECO:0008006" key="5">
    <source>
        <dbReference type="Google" id="ProtNLM"/>
    </source>
</evidence>
<gene>
    <name evidence="3" type="ORF">K491DRAFT_135384</name>
</gene>
<evidence type="ECO:0000313" key="4">
    <source>
        <dbReference type="Proteomes" id="UP000799324"/>
    </source>
</evidence>
<feature type="compositionally biased region" description="Basic and acidic residues" evidence="1">
    <location>
        <begin position="258"/>
        <end position="282"/>
    </location>
</feature>
<feature type="chain" id="PRO_5025502024" description="Lytic polysaccharide monooxygenase" evidence="2">
    <location>
        <begin position="23"/>
        <end position="390"/>
    </location>
</feature>
<dbReference type="EMBL" id="MU004304">
    <property type="protein sequence ID" value="KAF2659789.1"/>
    <property type="molecule type" value="Genomic_DNA"/>
</dbReference>
<keyword evidence="2" id="KW-0732">Signal</keyword>
<feature type="compositionally biased region" description="Low complexity" evidence="1">
    <location>
        <begin position="239"/>
        <end position="255"/>
    </location>
</feature>
<dbReference type="OrthoDB" id="3945824at2759"/>